<evidence type="ECO:0000313" key="1">
    <source>
        <dbReference type="EMBL" id="NYJ25586.1"/>
    </source>
</evidence>
<organism evidence="1 2">
    <name type="scientific">Leifsonia shinshuensis</name>
    <dbReference type="NCBI Taxonomy" id="150026"/>
    <lineage>
        <taxon>Bacteria</taxon>
        <taxon>Bacillati</taxon>
        <taxon>Actinomycetota</taxon>
        <taxon>Actinomycetes</taxon>
        <taxon>Micrococcales</taxon>
        <taxon>Microbacteriaceae</taxon>
        <taxon>Leifsonia</taxon>
    </lineage>
</organism>
<accession>A0A853CWV6</accession>
<comment type="caution">
    <text evidence="1">The sequence shown here is derived from an EMBL/GenBank/DDBJ whole genome shotgun (WGS) entry which is preliminary data.</text>
</comment>
<evidence type="ECO:0000313" key="2">
    <source>
        <dbReference type="Proteomes" id="UP000578352"/>
    </source>
</evidence>
<gene>
    <name evidence="1" type="ORF">HNR13_003873</name>
</gene>
<dbReference type="EMBL" id="JACCFL010000001">
    <property type="protein sequence ID" value="NYJ25586.1"/>
    <property type="molecule type" value="Genomic_DNA"/>
</dbReference>
<dbReference type="RefSeq" id="WP_246312817.1">
    <property type="nucleotide sequence ID" value="NZ_BAABEH010000001.1"/>
</dbReference>
<dbReference type="AlphaFoldDB" id="A0A853CWV6"/>
<protein>
    <submittedName>
        <fullName evidence="1">Uncharacterized protein</fullName>
    </submittedName>
</protein>
<proteinExistence type="predicted"/>
<reference evidence="1 2" key="1">
    <citation type="submission" date="2020-07" db="EMBL/GenBank/DDBJ databases">
        <title>Sequencing the genomes of 1000 actinobacteria strains.</title>
        <authorList>
            <person name="Klenk H.-P."/>
        </authorList>
    </citation>
    <scope>NUCLEOTIDE SEQUENCE [LARGE SCALE GENOMIC DNA]</scope>
    <source>
        <strain evidence="1 2">DSM 15165</strain>
    </source>
</reference>
<name>A0A853CWV6_9MICO</name>
<sequence>MTTALNDLLFRMVYGERLCTPPSRLRRAFCDSLFRALGHRACCRLPEWTAHIGQRWDSFDVAPWNLYNLLWAAQTWIRQGMTR</sequence>
<dbReference type="Proteomes" id="UP000578352">
    <property type="component" value="Unassembled WGS sequence"/>
</dbReference>